<reference evidence="3 4" key="1">
    <citation type="submission" date="2018-10" db="EMBL/GenBank/DDBJ databases">
        <authorList>
            <person name="Ekblom R."/>
            <person name="Jareborg N."/>
        </authorList>
    </citation>
    <scope>NUCLEOTIDE SEQUENCE [LARGE SCALE GENOMIC DNA]</scope>
    <source>
        <tissue evidence="3">Muscle</tissue>
    </source>
</reference>
<dbReference type="InterPro" id="IPR012577">
    <property type="entry name" value="NIPSNAP"/>
</dbReference>
<dbReference type="FunFam" id="3.30.70.100:FF:000017">
    <property type="entry name" value="Protein NipSnap homolog 3A"/>
    <property type="match status" value="1"/>
</dbReference>
<keyword evidence="4" id="KW-1185">Reference proteome</keyword>
<evidence type="ECO:0000313" key="3">
    <source>
        <dbReference type="EMBL" id="VCX17128.1"/>
    </source>
</evidence>
<dbReference type="EMBL" id="CYRY02036328">
    <property type="protein sequence ID" value="VCX17128.1"/>
    <property type="molecule type" value="Genomic_DNA"/>
</dbReference>
<dbReference type="PANTHER" id="PTHR21017">
    <property type="entry name" value="NIPSNAP-RELATED"/>
    <property type="match status" value="1"/>
</dbReference>
<dbReference type="GO" id="GO:0000423">
    <property type="term" value="P:mitophagy"/>
    <property type="evidence" value="ECO:0007669"/>
    <property type="project" value="UniProtKB-ARBA"/>
</dbReference>
<sequence>MAVLPSARSPAMLVLRSGLTRALAARTLAPQVCSSFATGPRQYDGTFYEFRTHCLKPSKMNEFLENVKKNIHLRTAHSELVGFWSVEFGGRVNKVFQIWKYDNFAHRIEVRKAVAKDKEWQQFLIPNLDLTDEQEIEITYLVPWCKLEKPVKEGVYELVSFQMKPGGPALWGDAFKRAINAHVDLGYSKLIGVFHTEYGELNRVHVLWWNESADSRAAGRHQSHEDPRVVAAVRESVNYLVSQQNMLLIPTSFSPLK</sequence>
<dbReference type="InterPro" id="IPR011008">
    <property type="entry name" value="Dimeric_a/b-barrel"/>
</dbReference>
<dbReference type="Pfam" id="PF07978">
    <property type="entry name" value="NIPSNAP"/>
    <property type="match status" value="2"/>
</dbReference>
<dbReference type="GO" id="GO:0005739">
    <property type="term" value="C:mitochondrion"/>
    <property type="evidence" value="ECO:0007669"/>
    <property type="project" value="TreeGrafter"/>
</dbReference>
<dbReference type="SUPFAM" id="SSF54909">
    <property type="entry name" value="Dimeric alpha+beta barrel"/>
    <property type="match status" value="2"/>
</dbReference>
<name>A0A9X9Q553_GULGU</name>
<dbReference type="Proteomes" id="UP000269945">
    <property type="component" value="Unassembled WGS sequence"/>
</dbReference>
<evidence type="ECO:0000313" key="4">
    <source>
        <dbReference type="Proteomes" id="UP000269945"/>
    </source>
</evidence>
<feature type="domain" description="NIPSNAP" evidence="2">
    <location>
        <begin position="48"/>
        <end position="146"/>
    </location>
</feature>
<feature type="domain" description="NIPSNAP" evidence="2">
    <location>
        <begin position="156"/>
        <end position="255"/>
    </location>
</feature>
<protein>
    <recommendedName>
        <fullName evidence="2">NIPSNAP domain-containing protein</fullName>
    </recommendedName>
</protein>
<proteinExistence type="inferred from homology"/>
<dbReference type="Gene3D" id="3.30.70.100">
    <property type="match status" value="2"/>
</dbReference>
<comment type="caution">
    <text evidence="3">The sequence shown here is derived from an EMBL/GenBank/DDBJ whole genome shotgun (WGS) entry which is preliminary data.</text>
</comment>
<dbReference type="InterPro" id="IPR051557">
    <property type="entry name" value="NipSnap_domain"/>
</dbReference>
<evidence type="ECO:0000256" key="1">
    <source>
        <dbReference type="ARBA" id="ARBA00005291"/>
    </source>
</evidence>
<organism evidence="3 4">
    <name type="scientific">Gulo gulo</name>
    <name type="common">Wolverine</name>
    <name type="synonym">Gluton</name>
    <dbReference type="NCBI Taxonomy" id="48420"/>
    <lineage>
        <taxon>Eukaryota</taxon>
        <taxon>Metazoa</taxon>
        <taxon>Chordata</taxon>
        <taxon>Craniata</taxon>
        <taxon>Vertebrata</taxon>
        <taxon>Euteleostomi</taxon>
        <taxon>Mammalia</taxon>
        <taxon>Eutheria</taxon>
        <taxon>Laurasiatheria</taxon>
        <taxon>Carnivora</taxon>
        <taxon>Caniformia</taxon>
        <taxon>Musteloidea</taxon>
        <taxon>Mustelidae</taxon>
        <taxon>Guloninae</taxon>
        <taxon>Gulo</taxon>
    </lineage>
</organism>
<accession>A0A9X9Q553</accession>
<dbReference type="PANTHER" id="PTHR21017:SF19">
    <property type="entry name" value="PROTEIN NIPSNAP HOMOLOG 3B"/>
    <property type="match status" value="1"/>
</dbReference>
<gene>
    <name evidence="3" type="ORF">BN2614_LOCUS1</name>
</gene>
<dbReference type="FunFam" id="3.30.70.100:FF:000019">
    <property type="entry name" value="Protein NipSnap homolog 3A"/>
    <property type="match status" value="1"/>
</dbReference>
<comment type="similarity">
    <text evidence="1">Belongs to the NipSnap family.</text>
</comment>
<evidence type="ECO:0000259" key="2">
    <source>
        <dbReference type="Pfam" id="PF07978"/>
    </source>
</evidence>
<dbReference type="AlphaFoldDB" id="A0A9X9Q553"/>